<comment type="caution">
    <text evidence="2">The sequence shown here is derived from an EMBL/GenBank/DDBJ whole genome shotgun (WGS) entry which is preliminary data.</text>
</comment>
<gene>
    <name evidence="2" type="ORF">Mco01_16290</name>
</gene>
<dbReference type="EMBL" id="BOOC01000005">
    <property type="protein sequence ID" value="GIH38629.1"/>
    <property type="molecule type" value="Genomic_DNA"/>
</dbReference>
<proteinExistence type="predicted"/>
<keyword evidence="1" id="KW-0732">Signal</keyword>
<keyword evidence="3" id="KW-1185">Reference proteome</keyword>
<dbReference type="RefSeq" id="WP_204056257.1">
    <property type="nucleotide sequence ID" value="NZ_BAAAGP010000002.1"/>
</dbReference>
<organism evidence="2 3">
    <name type="scientific">Microbispora corallina</name>
    <dbReference type="NCBI Taxonomy" id="83302"/>
    <lineage>
        <taxon>Bacteria</taxon>
        <taxon>Bacillati</taxon>
        <taxon>Actinomycetota</taxon>
        <taxon>Actinomycetes</taxon>
        <taxon>Streptosporangiales</taxon>
        <taxon>Streptosporangiaceae</taxon>
        <taxon>Microbispora</taxon>
    </lineage>
</organism>
<name>A0ABQ4FUY4_9ACTN</name>
<feature type="signal peptide" evidence="1">
    <location>
        <begin position="1"/>
        <end position="25"/>
    </location>
</feature>
<protein>
    <recommendedName>
        <fullName evidence="4">Secreted protein</fullName>
    </recommendedName>
</protein>
<dbReference type="Proteomes" id="UP000603904">
    <property type="component" value="Unassembled WGS sequence"/>
</dbReference>
<accession>A0ABQ4FUY4</accession>
<evidence type="ECO:0000313" key="2">
    <source>
        <dbReference type="EMBL" id="GIH38629.1"/>
    </source>
</evidence>
<evidence type="ECO:0008006" key="4">
    <source>
        <dbReference type="Google" id="ProtNLM"/>
    </source>
</evidence>
<evidence type="ECO:0000313" key="3">
    <source>
        <dbReference type="Proteomes" id="UP000603904"/>
    </source>
</evidence>
<evidence type="ECO:0000256" key="1">
    <source>
        <dbReference type="SAM" id="SignalP"/>
    </source>
</evidence>
<feature type="chain" id="PRO_5045513413" description="Secreted protein" evidence="1">
    <location>
        <begin position="26"/>
        <end position="247"/>
    </location>
</feature>
<sequence>MRVRSLLSVVIVALGLLVAPFAAQAGAVAHSASASCYRQVGDHWECVTPGAFCPAAAHGKYGYSEDGDAYRCVQDGSYWRWKPTSTSGPAPTPTPSPTAKPVKPACSRAYLPLPDPKCQPGARNPAVTQATIATTVCRAGWVKKIQAPASYTNALRVKQIAQYGHKDTRPSHYQEDALIPLSLGGAPKSVKNLWPEPLYKAGGRTALDKDAVERRLARAVCAGDVRLSAAQKAIAKDWRTALKRLGL</sequence>
<reference evidence="2 3" key="1">
    <citation type="submission" date="2021-01" db="EMBL/GenBank/DDBJ databases">
        <title>Whole genome shotgun sequence of Microbispora corallina NBRC 16416.</title>
        <authorList>
            <person name="Komaki H."/>
            <person name="Tamura T."/>
        </authorList>
    </citation>
    <scope>NUCLEOTIDE SEQUENCE [LARGE SCALE GENOMIC DNA]</scope>
    <source>
        <strain evidence="2 3">NBRC 16416</strain>
    </source>
</reference>